<organism evidence="2 3">
    <name type="scientific">Hirundo rustica rustica</name>
    <dbReference type="NCBI Taxonomy" id="333673"/>
    <lineage>
        <taxon>Eukaryota</taxon>
        <taxon>Metazoa</taxon>
        <taxon>Chordata</taxon>
        <taxon>Craniata</taxon>
        <taxon>Vertebrata</taxon>
        <taxon>Euteleostomi</taxon>
        <taxon>Archelosauria</taxon>
        <taxon>Archosauria</taxon>
        <taxon>Dinosauria</taxon>
        <taxon>Saurischia</taxon>
        <taxon>Theropoda</taxon>
        <taxon>Coelurosauria</taxon>
        <taxon>Aves</taxon>
        <taxon>Neognathae</taxon>
        <taxon>Neoaves</taxon>
        <taxon>Telluraves</taxon>
        <taxon>Australaves</taxon>
        <taxon>Passeriformes</taxon>
        <taxon>Sylvioidea</taxon>
        <taxon>Hirundinidae</taxon>
        <taxon>Hirundo</taxon>
    </lineage>
</organism>
<proteinExistence type="predicted"/>
<evidence type="ECO:0000256" key="1">
    <source>
        <dbReference type="SAM" id="MobiDB-lite"/>
    </source>
</evidence>
<keyword evidence="3" id="KW-1185">Reference proteome</keyword>
<dbReference type="AlphaFoldDB" id="A0A3M0KTS0"/>
<name>A0A3M0KTS0_HIRRU</name>
<evidence type="ECO:0000313" key="3">
    <source>
        <dbReference type="Proteomes" id="UP000269221"/>
    </source>
</evidence>
<sequence length="154" mass="17338">MPASSRRDPPRAKAEPISGGGSTFGIADMSVNTLCNTSSRTDEETKYGLIAIRWGKNMLQWYLIEELLLNDNIPVLIVLCFWHNIPKTVSLSPDVCSDSLPDFCRELRGVLVLQNVVLFYGALSTNKLGRNKFSHQERQNFYVITADNEPYVNL</sequence>
<reference evidence="2 3" key="1">
    <citation type="submission" date="2018-07" db="EMBL/GenBank/DDBJ databases">
        <title>A high quality draft genome assembly of the barn swallow (H. rustica rustica).</title>
        <authorList>
            <person name="Formenti G."/>
            <person name="Chiara M."/>
            <person name="Poveda L."/>
            <person name="Francoijs K.-J."/>
            <person name="Bonisoli-Alquati A."/>
            <person name="Canova L."/>
            <person name="Gianfranceschi L."/>
            <person name="Horner D.S."/>
            <person name="Saino N."/>
        </authorList>
    </citation>
    <scope>NUCLEOTIDE SEQUENCE [LARGE SCALE GENOMIC DNA]</scope>
    <source>
        <strain evidence="2">Chelidonia</strain>
        <tissue evidence="2">Blood</tissue>
    </source>
</reference>
<feature type="region of interest" description="Disordered" evidence="1">
    <location>
        <begin position="1"/>
        <end position="21"/>
    </location>
</feature>
<dbReference type="Proteomes" id="UP000269221">
    <property type="component" value="Unassembled WGS sequence"/>
</dbReference>
<protein>
    <submittedName>
        <fullName evidence="2">Uncharacterized protein</fullName>
    </submittedName>
</protein>
<evidence type="ECO:0000313" key="2">
    <source>
        <dbReference type="EMBL" id="RMC14160.1"/>
    </source>
</evidence>
<feature type="compositionally biased region" description="Basic and acidic residues" evidence="1">
    <location>
        <begin position="1"/>
        <end position="14"/>
    </location>
</feature>
<gene>
    <name evidence="2" type="ORF">DUI87_09250</name>
</gene>
<comment type="caution">
    <text evidence="2">The sequence shown here is derived from an EMBL/GenBank/DDBJ whole genome shotgun (WGS) entry which is preliminary data.</text>
</comment>
<dbReference type="EMBL" id="QRBI01000105">
    <property type="protein sequence ID" value="RMC14160.1"/>
    <property type="molecule type" value="Genomic_DNA"/>
</dbReference>
<accession>A0A3M0KTS0</accession>